<evidence type="ECO:0000259" key="3">
    <source>
        <dbReference type="Pfam" id="PF11250"/>
    </source>
</evidence>
<protein>
    <recommendedName>
        <fullName evidence="3">FAF domain-containing protein</fullName>
    </recommendedName>
</protein>
<keyword evidence="5" id="KW-1185">Reference proteome</keyword>
<organism evidence="4 5">
    <name type="scientific">Gossypium lobatum</name>
    <dbReference type="NCBI Taxonomy" id="34289"/>
    <lineage>
        <taxon>Eukaryota</taxon>
        <taxon>Viridiplantae</taxon>
        <taxon>Streptophyta</taxon>
        <taxon>Embryophyta</taxon>
        <taxon>Tracheophyta</taxon>
        <taxon>Spermatophyta</taxon>
        <taxon>Magnoliopsida</taxon>
        <taxon>eudicotyledons</taxon>
        <taxon>Gunneridae</taxon>
        <taxon>Pentapetalae</taxon>
        <taxon>rosids</taxon>
        <taxon>malvids</taxon>
        <taxon>Malvales</taxon>
        <taxon>Malvaceae</taxon>
        <taxon>Malvoideae</taxon>
        <taxon>Gossypium</taxon>
    </lineage>
</organism>
<dbReference type="Proteomes" id="UP000593572">
    <property type="component" value="Unassembled WGS sequence"/>
</dbReference>
<evidence type="ECO:0000313" key="4">
    <source>
        <dbReference type="EMBL" id="MBA0560281.1"/>
    </source>
</evidence>
<sequence>MSSSVCQGLQSCLEVVESRVSRLKLAPPKSNFPPSIVTIDPKPTVYTEEKNTTITITNDMGGWSCIQSLSNAKASTENDKVYVHPLVKRSASRLSEKSLEMCTEKLGSETGSEVSDCSDDISLFSMDTRSQTVACNIPPKPRAIRKMSRSSSFPPPLTSISGSNCVQVKSHREGGRLVLQAVSFPPSHTYFHAERSYGRLRLSLYKDASPVFQDQDQDGQEEDQKEEEEEEKEEEEEEEEEEEGETVVEEEEFYGETEIKEANSGNVGGEIGTGKLPIPSSCKENGCGHKGLLHWKPFLVAT</sequence>
<feature type="region of interest" description="Disordered" evidence="2">
    <location>
        <begin position="209"/>
        <end position="278"/>
    </location>
</feature>
<comment type="caution">
    <text evidence="4">The sequence shown here is derived from an EMBL/GenBank/DDBJ whole genome shotgun (WGS) entry which is preliminary data.</text>
</comment>
<accession>A0A7J8M6C5</accession>
<reference evidence="4 5" key="1">
    <citation type="journal article" date="2019" name="Genome Biol. Evol.">
        <title>Insights into the evolution of the New World diploid cottons (Gossypium, subgenus Houzingenia) based on genome sequencing.</title>
        <authorList>
            <person name="Grover C.E."/>
            <person name="Arick M.A. 2nd"/>
            <person name="Thrash A."/>
            <person name="Conover J.L."/>
            <person name="Sanders W.S."/>
            <person name="Peterson D.G."/>
            <person name="Frelichowski J.E."/>
            <person name="Scheffler J.A."/>
            <person name="Scheffler B.E."/>
            <person name="Wendel J.F."/>
        </authorList>
    </citation>
    <scope>NUCLEOTIDE SEQUENCE [LARGE SCALE GENOMIC DNA]</scope>
    <source>
        <strain evidence="4">157</strain>
        <tissue evidence="4">Leaf</tissue>
    </source>
</reference>
<evidence type="ECO:0000256" key="2">
    <source>
        <dbReference type="SAM" id="MobiDB-lite"/>
    </source>
</evidence>
<proteinExistence type="inferred from homology"/>
<feature type="compositionally biased region" description="Acidic residues" evidence="2">
    <location>
        <begin position="215"/>
        <end position="255"/>
    </location>
</feature>
<evidence type="ECO:0000256" key="1">
    <source>
        <dbReference type="ARBA" id="ARBA00008690"/>
    </source>
</evidence>
<feature type="domain" description="FAF" evidence="3">
    <location>
        <begin position="152"/>
        <end position="204"/>
    </location>
</feature>
<dbReference type="InterPro" id="IPR021410">
    <property type="entry name" value="FAF"/>
</dbReference>
<dbReference type="EMBL" id="JABEZX010000007">
    <property type="protein sequence ID" value="MBA0560281.1"/>
    <property type="molecule type" value="Genomic_DNA"/>
</dbReference>
<dbReference type="PANTHER" id="PTHR33155:SF8">
    <property type="entry name" value="PROTEIN FANTASTIC FOUR 1"/>
    <property type="match status" value="1"/>
</dbReference>
<dbReference type="InterPro" id="IPR046431">
    <property type="entry name" value="FAF_dom"/>
</dbReference>
<dbReference type="AlphaFoldDB" id="A0A7J8M6C5"/>
<comment type="similarity">
    <text evidence="1">Belongs to the fantastic four family.</text>
</comment>
<gene>
    <name evidence="4" type="ORF">Golob_017189</name>
</gene>
<dbReference type="PANTHER" id="PTHR33155">
    <property type="entry name" value="FANTASTIC FOUR-LIKE PROTEIN (DUF3049)"/>
    <property type="match status" value="1"/>
</dbReference>
<name>A0A7J8M6C5_9ROSI</name>
<dbReference type="Pfam" id="PF11250">
    <property type="entry name" value="FAF"/>
    <property type="match status" value="1"/>
</dbReference>
<evidence type="ECO:0000313" key="5">
    <source>
        <dbReference type="Proteomes" id="UP000593572"/>
    </source>
</evidence>